<dbReference type="AlphaFoldDB" id="A0A1M4WG53"/>
<proteinExistence type="predicted"/>
<gene>
    <name evidence="1" type="ORF">SAMN02745204_01177</name>
</gene>
<dbReference type="InterPro" id="IPR025738">
    <property type="entry name" value="BatD"/>
</dbReference>
<dbReference type="RefSeq" id="WP_072755685.1">
    <property type="nucleotide sequence ID" value="NZ_FQUK01000015.1"/>
</dbReference>
<protein>
    <submittedName>
        <fullName evidence="1">Oxygen tolerance</fullName>
    </submittedName>
</protein>
<keyword evidence="2" id="KW-1185">Reference proteome</keyword>
<dbReference type="Proteomes" id="UP000242857">
    <property type="component" value="Unassembled WGS sequence"/>
</dbReference>
<sequence length="542" mass="58560">MRCWLRGLMLMALLLPLVALGQTRAWLDRDQISMGETVALNIATDQPVTQIDTTPLRASFDLGGQSVRRSFEWVNGRMRRQTVFALGLRPRGPGVWSVPALQVGADRTAPLRLVVRPPTVEPAQPESDLFVDMATDTRRPYVQQTVGVTVRVHHAIPLLSGQLDLDAPPGMTLQRLGEDLTYDRMLGGRRYHVIERRYLLIPERSGSLLLPGARLNALRPDGASGWLGDFDTAPVSAAAPAILLDVQPIPATAPQPWLPLHALHLRYLHTPTQAVTGTAVNVDVEAQADGATAAQMPALEWPASPAVQVFAEPPQVEERFLDGRPQTFVRRRFALVPQQPGMVVLSGPRLPWWNAERGRAEVAALPPLRLQVAAGQAGPVTQPATPPMAPATLPSPANKALAPASPDKHVGDDWRWLPWVGLGLCLVLVTLDAHRRRRARSPAPTSAVVARGPTLAQALDQGDLEAIAQALRTAAGVADLEAVCARLAQPEQVQAVQMLQAARWGNGAPAAALAALRRAFAGGPRWQTRAEAMDPLPPLYPD</sequence>
<name>A0A1M4WG53_9GAMM</name>
<organism evidence="1 2">
    <name type="scientific">Thermomonas hydrothermalis</name>
    <dbReference type="NCBI Taxonomy" id="213588"/>
    <lineage>
        <taxon>Bacteria</taxon>
        <taxon>Pseudomonadati</taxon>
        <taxon>Pseudomonadota</taxon>
        <taxon>Gammaproteobacteria</taxon>
        <taxon>Lysobacterales</taxon>
        <taxon>Lysobacteraceae</taxon>
        <taxon>Thermomonas</taxon>
    </lineage>
</organism>
<accession>A0A1M4WG53</accession>
<evidence type="ECO:0000313" key="1">
    <source>
        <dbReference type="EMBL" id="SHE80165.1"/>
    </source>
</evidence>
<reference evidence="2" key="1">
    <citation type="submission" date="2016-11" db="EMBL/GenBank/DDBJ databases">
        <authorList>
            <person name="Varghese N."/>
            <person name="Submissions S."/>
        </authorList>
    </citation>
    <scope>NUCLEOTIDE SEQUENCE [LARGE SCALE GENOMIC DNA]</scope>
    <source>
        <strain evidence="2">DSM 14834</strain>
    </source>
</reference>
<dbReference type="STRING" id="213588.SAMN02745204_01177"/>
<dbReference type="EMBL" id="FQUK01000015">
    <property type="protein sequence ID" value="SHE80165.1"/>
    <property type="molecule type" value="Genomic_DNA"/>
</dbReference>
<dbReference type="PANTHER" id="PTHR40940">
    <property type="entry name" value="PROTEIN BATD-RELATED"/>
    <property type="match status" value="1"/>
</dbReference>
<evidence type="ECO:0000313" key="2">
    <source>
        <dbReference type="Proteomes" id="UP000242857"/>
    </source>
</evidence>
<dbReference type="PANTHER" id="PTHR40940:SF1">
    <property type="entry name" value="PROTEIN BATD"/>
    <property type="match status" value="1"/>
</dbReference>
<dbReference type="Pfam" id="PF13584">
    <property type="entry name" value="BatD"/>
    <property type="match status" value="1"/>
</dbReference>